<organism evidence="2 3">
    <name type="scientific">Littorina saxatilis</name>
    <dbReference type="NCBI Taxonomy" id="31220"/>
    <lineage>
        <taxon>Eukaryota</taxon>
        <taxon>Metazoa</taxon>
        <taxon>Spiralia</taxon>
        <taxon>Lophotrochozoa</taxon>
        <taxon>Mollusca</taxon>
        <taxon>Gastropoda</taxon>
        <taxon>Caenogastropoda</taxon>
        <taxon>Littorinimorpha</taxon>
        <taxon>Littorinoidea</taxon>
        <taxon>Littorinidae</taxon>
        <taxon>Littorina</taxon>
    </lineage>
</organism>
<reference evidence="2 3" key="1">
    <citation type="submission" date="2024-02" db="EMBL/GenBank/DDBJ databases">
        <title>Chromosome-scale genome assembly of the rough periwinkle Littorina saxatilis.</title>
        <authorList>
            <person name="De Jode A."/>
            <person name="Faria R."/>
            <person name="Formenti G."/>
            <person name="Sims Y."/>
            <person name="Smith T.P."/>
            <person name="Tracey A."/>
            <person name="Wood J.M.D."/>
            <person name="Zagrodzka Z.B."/>
            <person name="Johannesson K."/>
            <person name="Butlin R.K."/>
            <person name="Leder E.H."/>
        </authorList>
    </citation>
    <scope>NUCLEOTIDE SEQUENCE [LARGE SCALE GENOMIC DNA]</scope>
    <source>
        <strain evidence="2">Snail1</strain>
        <tissue evidence="2">Muscle</tissue>
    </source>
</reference>
<evidence type="ECO:0000313" key="2">
    <source>
        <dbReference type="EMBL" id="KAK7090246.1"/>
    </source>
</evidence>
<evidence type="ECO:0000313" key="3">
    <source>
        <dbReference type="Proteomes" id="UP001374579"/>
    </source>
</evidence>
<gene>
    <name evidence="2" type="ORF">V1264_010068</name>
</gene>
<dbReference type="Proteomes" id="UP001374579">
    <property type="component" value="Unassembled WGS sequence"/>
</dbReference>
<accession>A0AAN9ANS5</accession>
<evidence type="ECO:0000256" key="1">
    <source>
        <dbReference type="SAM" id="MobiDB-lite"/>
    </source>
</evidence>
<proteinExistence type="predicted"/>
<sequence>MSGTGTSRGEAEEGGELGATAAPDLPERPNVIVEEKSGKGDCTLRYQYAAEKGDRISFTFEDTDQGIFHILFTVKRFDSERVVISQRSKPIPKTIKDEIVIKSQDLGVKKRMYVVKLKKKTDFNLDIFFRPDSPPV</sequence>
<dbReference type="EMBL" id="JBAMIC010000024">
    <property type="protein sequence ID" value="KAK7090246.1"/>
    <property type="molecule type" value="Genomic_DNA"/>
</dbReference>
<name>A0AAN9ANS5_9CAEN</name>
<feature type="region of interest" description="Disordered" evidence="1">
    <location>
        <begin position="1"/>
        <end position="29"/>
    </location>
</feature>
<comment type="caution">
    <text evidence="2">The sequence shown here is derived from an EMBL/GenBank/DDBJ whole genome shotgun (WGS) entry which is preliminary data.</text>
</comment>
<protein>
    <submittedName>
        <fullName evidence="2">Uncharacterized protein</fullName>
    </submittedName>
</protein>
<keyword evidence="3" id="KW-1185">Reference proteome</keyword>
<dbReference type="AlphaFoldDB" id="A0AAN9ANS5"/>